<dbReference type="GO" id="GO:0016020">
    <property type="term" value="C:membrane"/>
    <property type="evidence" value="ECO:0007669"/>
    <property type="project" value="TreeGrafter"/>
</dbReference>
<keyword evidence="3 6" id="KW-0378">Hydrolase</keyword>
<evidence type="ECO:0000313" key="10">
    <source>
        <dbReference type="EMBL" id="CAE0045282.1"/>
    </source>
</evidence>
<evidence type="ECO:0000259" key="8">
    <source>
        <dbReference type="Pfam" id="PF01435"/>
    </source>
</evidence>
<evidence type="ECO:0000256" key="5">
    <source>
        <dbReference type="ARBA" id="ARBA00023049"/>
    </source>
</evidence>
<comment type="similarity">
    <text evidence="6">Belongs to the peptidase M48 family.</text>
</comment>
<evidence type="ECO:0000256" key="4">
    <source>
        <dbReference type="ARBA" id="ARBA00022833"/>
    </source>
</evidence>
<evidence type="ECO:0000256" key="2">
    <source>
        <dbReference type="ARBA" id="ARBA00022723"/>
    </source>
</evidence>
<accession>A0A7S2ZMV1</accession>
<reference evidence="10" key="1">
    <citation type="submission" date="2021-01" db="EMBL/GenBank/DDBJ databases">
        <authorList>
            <person name="Corre E."/>
            <person name="Pelletier E."/>
            <person name="Niang G."/>
            <person name="Scheremetjew M."/>
            <person name="Finn R."/>
            <person name="Kale V."/>
            <person name="Holt S."/>
            <person name="Cochrane G."/>
            <person name="Meng A."/>
            <person name="Brown T."/>
            <person name="Cohen L."/>
        </authorList>
    </citation>
    <scope>NUCLEOTIDE SEQUENCE</scope>
    <source>
        <strain evidence="10">CCMP 769</strain>
    </source>
</reference>
<dbReference type="Pfam" id="PF01435">
    <property type="entry name" value="Peptidase_M48"/>
    <property type="match status" value="1"/>
</dbReference>
<proteinExistence type="inferred from homology"/>
<dbReference type="GO" id="GO:0004222">
    <property type="term" value="F:metalloendopeptidase activity"/>
    <property type="evidence" value="ECO:0007669"/>
    <property type="project" value="InterPro"/>
</dbReference>
<feature type="domain" description="Peptidase M48" evidence="8">
    <location>
        <begin position="227"/>
        <end position="397"/>
    </location>
</feature>
<keyword evidence="4 6" id="KW-0862">Zinc</keyword>
<evidence type="ECO:0000256" key="3">
    <source>
        <dbReference type="ARBA" id="ARBA00022801"/>
    </source>
</evidence>
<protein>
    <recommendedName>
        <fullName evidence="8">Peptidase M48 domain-containing protein</fullName>
    </recommendedName>
</protein>
<feature type="region of interest" description="Disordered" evidence="7">
    <location>
        <begin position="61"/>
        <end position="86"/>
    </location>
</feature>
<dbReference type="GO" id="GO:0046872">
    <property type="term" value="F:metal ion binding"/>
    <property type="evidence" value="ECO:0007669"/>
    <property type="project" value="UniProtKB-KW"/>
</dbReference>
<dbReference type="AlphaFoldDB" id="A0A7S2ZMV1"/>
<dbReference type="GO" id="GO:0051603">
    <property type="term" value="P:proteolysis involved in protein catabolic process"/>
    <property type="evidence" value="ECO:0007669"/>
    <property type="project" value="TreeGrafter"/>
</dbReference>
<dbReference type="PANTHER" id="PTHR22726">
    <property type="entry name" value="METALLOENDOPEPTIDASE OMA1"/>
    <property type="match status" value="1"/>
</dbReference>
<keyword evidence="2" id="KW-0479">Metal-binding</keyword>
<organism evidence="10">
    <name type="scientific">Rhodosorus marinus</name>
    <dbReference type="NCBI Taxonomy" id="101924"/>
    <lineage>
        <taxon>Eukaryota</taxon>
        <taxon>Rhodophyta</taxon>
        <taxon>Stylonematophyceae</taxon>
        <taxon>Stylonematales</taxon>
        <taxon>Stylonemataceae</taxon>
        <taxon>Rhodosorus</taxon>
    </lineage>
</organism>
<sequence length="431" mass="47758">MRPSTVIGSFAGVDAEASPIEHLGELSHQEASFRTEVMAFCFGCAGAGLGRGRVKACVSSPPGYGPRGGSGKPPGGPPSRSPFGPLFDPSKAERPAWAEALWIILRFHICFGMLYGLYAHLRIRHGLLTAFDQVQITGRHRKILSGVELVGDRDWEAPEALLGLGELQNLAEKTLARILLAAEELGIRPKRPIRVLVVDELPDTQVALSVLATDGSDLILVDGTVESPRLMPAIIGHEAAHHIADHLPEFHALLYGIATPFSAFLPLAPVLLVSGFLFNRVERDQGAPEGKAFSMGLAFRRLQDSLDTGVKLMFLNRFEALENLFASMLNPWRQVAELEADRIGFLLGARAGFELEQNHHLIDLLDREEWPTRLAKKLPFLDSHPIPERRREQLNSMVEDLERVFNRNREARRIEQGLKAIEERQDLELVL</sequence>
<dbReference type="EMBL" id="HBHW01017076">
    <property type="protein sequence ID" value="CAE0045282.1"/>
    <property type="molecule type" value="Transcribed_RNA"/>
</dbReference>
<evidence type="ECO:0000256" key="1">
    <source>
        <dbReference type="ARBA" id="ARBA00022670"/>
    </source>
</evidence>
<evidence type="ECO:0000256" key="7">
    <source>
        <dbReference type="SAM" id="MobiDB-lite"/>
    </source>
</evidence>
<keyword evidence="5 6" id="KW-0482">Metalloprotease</keyword>
<keyword evidence="1 6" id="KW-0645">Protease</keyword>
<evidence type="ECO:0000256" key="6">
    <source>
        <dbReference type="RuleBase" id="RU003983"/>
    </source>
</evidence>
<gene>
    <name evidence="9" type="ORF">RMAR00112_LOCUS13254</name>
    <name evidence="10" type="ORF">RMAR00112_LOCUS13257</name>
</gene>
<dbReference type="InterPro" id="IPR001915">
    <property type="entry name" value="Peptidase_M48"/>
</dbReference>
<dbReference type="EMBL" id="HBHW01017073">
    <property type="protein sequence ID" value="CAE0045279.1"/>
    <property type="molecule type" value="Transcribed_RNA"/>
</dbReference>
<dbReference type="PANTHER" id="PTHR22726:SF1">
    <property type="entry name" value="METALLOENDOPEPTIDASE OMA1, MITOCHONDRIAL"/>
    <property type="match status" value="1"/>
</dbReference>
<evidence type="ECO:0000313" key="9">
    <source>
        <dbReference type="EMBL" id="CAE0045279.1"/>
    </source>
</evidence>
<comment type="cofactor">
    <cofactor evidence="6">
        <name>Zn(2+)</name>
        <dbReference type="ChEBI" id="CHEBI:29105"/>
    </cofactor>
    <text evidence="6">Binds 1 zinc ion per subunit.</text>
</comment>
<dbReference type="InterPro" id="IPR051156">
    <property type="entry name" value="Mito/Outer_Membr_Metalloprot"/>
</dbReference>
<name>A0A7S2ZMV1_9RHOD</name>